<keyword evidence="5" id="KW-1185">Reference proteome</keyword>
<organism evidence="4 5">
    <name type="scientific">Acidipila rosea</name>
    <dbReference type="NCBI Taxonomy" id="768535"/>
    <lineage>
        <taxon>Bacteria</taxon>
        <taxon>Pseudomonadati</taxon>
        <taxon>Acidobacteriota</taxon>
        <taxon>Terriglobia</taxon>
        <taxon>Terriglobales</taxon>
        <taxon>Acidobacteriaceae</taxon>
        <taxon>Acidipila</taxon>
    </lineage>
</organism>
<comment type="caution">
    <text evidence="4">The sequence shown here is derived from an EMBL/GenBank/DDBJ whole genome shotgun (WGS) entry which is preliminary data.</text>
</comment>
<dbReference type="Proteomes" id="UP000295210">
    <property type="component" value="Unassembled WGS sequence"/>
</dbReference>
<gene>
    <name evidence="4" type="ORF">C7378_0940</name>
</gene>
<dbReference type="NCBIfam" id="TIGR00377">
    <property type="entry name" value="ant_ant_sig"/>
    <property type="match status" value="1"/>
</dbReference>
<dbReference type="Pfam" id="PF01740">
    <property type="entry name" value="STAS"/>
    <property type="match status" value="1"/>
</dbReference>
<name>A0A4R1LDX1_9BACT</name>
<dbReference type="AlphaFoldDB" id="A0A4R1LDX1"/>
<dbReference type="SUPFAM" id="SSF52091">
    <property type="entry name" value="SpoIIaa-like"/>
    <property type="match status" value="1"/>
</dbReference>
<dbReference type="PROSITE" id="PS50801">
    <property type="entry name" value="STAS"/>
    <property type="match status" value="1"/>
</dbReference>
<dbReference type="OrthoDB" id="9793697at2"/>
<evidence type="ECO:0000313" key="5">
    <source>
        <dbReference type="Proteomes" id="UP000295210"/>
    </source>
</evidence>
<reference evidence="4 5" key="1">
    <citation type="submission" date="2019-03" db="EMBL/GenBank/DDBJ databases">
        <title>Genomic Encyclopedia of Type Strains, Phase IV (KMG-IV): sequencing the most valuable type-strain genomes for metagenomic binning, comparative biology and taxonomic classification.</title>
        <authorList>
            <person name="Goeker M."/>
        </authorList>
    </citation>
    <scope>NUCLEOTIDE SEQUENCE [LARGE SCALE GENOMIC DNA]</scope>
    <source>
        <strain evidence="4 5">DSM 103428</strain>
    </source>
</reference>
<dbReference type="RefSeq" id="WP_131992317.1">
    <property type="nucleotide sequence ID" value="NZ_SMGK01000001.1"/>
</dbReference>
<comment type="similarity">
    <text evidence="1 2">Belongs to the anti-sigma-factor antagonist family.</text>
</comment>
<feature type="domain" description="STAS" evidence="3">
    <location>
        <begin position="3"/>
        <end position="113"/>
    </location>
</feature>
<dbReference type="InterPro" id="IPR002645">
    <property type="entry name" value="STAS_dom"/>
</dbReference>
<dbReference type="PANTHER" id="PTHR33495">
    <property type="entry name" value="ANTI-SIGMA FACTOR ANTAGONIST TM_1081-RELATED-RELATED"/>
    <property type="match status" value="1"/>
</dbReference>
<dbReference type="InterPro" id="IPR003658">
    <property type="entry name" value="Anti-sigma_ant"/>
</dbReference>
<dbReference type="Gene3D" id="3.30.750.24">
    <property type="entry name" value="STAS domain"/>
    <property type="match status" value="1"/>
</dbReference>
<dbReference type="CDD" id="cd07043">
    <property type="entry name" value="STAS_anti-anti-sigma_factors"/>
    <property type="match status" value="1"/>
</dbReference>
<dbReference type="EMBL" id="SMGK01000001">
    <property type="protein sequence ID" value="TCK75937.1"/>
    <property type="molecule type" value="Genomic_DNA"/>
</dbReference>
<evidence type="ECO:0000259" key="3">
    <source>
        <dbReference type="PROSITE" id="PS50801"/>
    </source>
</evidence>
<protein>
    <recommendedName>
        <fullName evidence="2">Anti-sigma factor antagonist</fullName>
    </recommendedName>
</protein>
<proteinExistence type="inferred from homology"/>
<evidence type="ECO:0000256" key="2">
    <source>
        <dbReference type="RuleBase" id="RU003749"/>
    </source>
</evidence>
<dbReference type="GO" id="GO:0043856">
    <property type="term" value="F:anti-sigma factor antagonist activity"/>
    <property type="evidence" value="ECO:0007669"/>
    <property type="project" value="InterPro"/>
</dbReference>
<sequence length="115" mass="12588">MSMKISTRQVDGVTIMDLSGRITLGEGSVQLRDAVRDLLSKGQKSILLNLGDVNYIDSSGIGELVSAFTTVRNQGGELKLLNLTKKVHDLLQITKLYTVFDIKDDETSAIASFTR</sequence>
<evidence type="ECO:0000256" key="1">
    <source>
        <dbReference type="ARBA" id="ARBA00009013"/>
    </source>
</evidence>
<accession>A0A4R1LDX1</accession>
<dbReference type="InterPro" id="IPR036513">
    <property type="entry name" value="STAS_dom_sf"/>
</dbReference>
<evidence type="ECO:0000313" key="4">
    <source>
        <dbReference type="EMBL" id="TCK75937.1"/>
    </source>
</evidence>